<dbReference type="GO" id="GO:0051601">
    <property type="term" value="P:exocyst localization"/>
    <property type="evidence" value="ECO:0007669"/>
    <property type="project" value="TreeGrafter"/>
</dbReference>
<dbReference type="InterPro" id="IPR042532">
    <property type="entry name" value="EXOC3/Sec6_C"/>
</dbReference>
<dbReference type="GO" id="GO:0006887">
    <property type="term" value="P:exocytosis"/>
    <property type="evidence" value="ECO:0007669"/>
    <property type="project" value="InterPro"/>
</dbReference>
<keyword evidence="2" id="KW-1185">Reference proteome</keyword>
<dbReference type="Proteomes" id="UP000695026">
    <property type="component" value="Unplaced"/>
</dbReference>
<sequence>MQTESNSNLDSRSEEETLGNQTEIEALFEVLKQAVLSIIHSSISIASAQPELLNNAVRTVINQVVEEERSLYSQPRKWKEEWRNTIQKSVEERMKGPPLVDNKGLSTTANSFLHMGKTMKEDMITVVQHIKHHYPEHFQVCNTYAKFYHHCFSSQMEMFAQFELNNQDIYLLLTWVQNLYPKEIKNHSALVKELDEASLGSLLPLREIKQLELTYLTDEVDSVERWLVKCLEMEVKRWMQGTEPEKLDGYFHSELSIDAIQTIYGAQKRAEDITPELGNQMSVLLLTKLLTFLQSYRKELEMFIKENKHNQYFEAIIIANINNCVSFRTHTEKSTDSAESDVKTKIFSTLNDLQNIGFDVFLHRLFRELQPLFKKFTEKKWAFCTDVMDEIISVTEARTCLFKMLKKPHRQVVMQKIHLHLVQEYIFRLMKKKVSFRSSEQQNQLSKLVRRNASILYTFCTENGSNATWLKSVLPSLSEIIRLQDLDAIMVEVSVLATKYPDFSKRHLSAILYIKGNLSSAELKSILSVLNIRGTATLPPSSLFSNIRAL</sequence>
<name>A0A9F5ISV9_PYTBI</name>
<comment type="similarity">
    <text evidence="1">Belongs to the SEC6 family.</text>
</comment>
<dbReference type="Gene3D" id="1.10.357.70">
    <property type="entry name" value="Exocyst complex component Sec6, C-terminal domain"/>
    <property type="match status" value="1"/>
</dbReference>
<dbReference type="InterPro" id="IPR010326">
    <property type="entry name" value="EXOC3/Sec6"/>
</dbReference>
<protein>
    <submittedName>
        <fullName evidence="3">Tumor necrosis factor alpha-induced protein 2 isoform X2</fullName>
    </submittedName>
</protein>
<evidence type="ECO:0000313" key="2">
    <source>
        <dbReference type="Proteomes" id="UP000695026"/>
    </source>
</evidence>
<dbReference type="RefSeq" id="XP_025025137.1">
    <property type="nucleotide sequence ID" value="XM_025169369.1"/>
</dbReference>
<evidence type="ECO:0000313" key="3">
    <source>
        <dbReference type="RefSeq" id="XP_025025137.1"/>
    </source>
</evidence>
<dbReference type="GeneID" id="103067931"/>
<dbReference type="AlphaFoldDB" id="A0A9F5ISV9"/>
<dbReference type="CTD" id="7127"/>
<dbReference type="GO" id="GO:0000149">
    <property type="term" value="F:SNARE binding"/>
    <property type="evidence" value="ECO:0007669"/>
    <property type="project" value="TreeGrafter"/>
</dbReference>
<dbReference type="Pfam" id="PF06046">
    <property type="entry name" value="Sec6"/>
    <property type="match status" value="1"/>
</dbReference>
<proteinExistence type="inferred from homology"/>
<dbReference type="Gene3D" id="1.10.357.50">
    <property type="match status" value="1"/>
</dbReference>
<dbReference type="PANTHER" id="PTHR21292">
    <property type="entry name" value="EXOCYST COMPLEX COMPONENT SEC6-RELATED"/>
    <property type="match status" value="1"/>
</dbReference>
<evidence type="ECO:0000256" key="1">
    <source>
        <dbReference type="ARBA" id="ARBA00009447"/>
    </source>
</evidence>
<accession>A0A9F5ISV9</accession>
<organism evidence="2 3">
    <name type="scientific">Python bivittatus</name>
    <name type="common">Burmese python</name>
    <name type="synonym">Python molurus bivittatus</name>
    <dbReference type="NCBI Taxonomy" id="176946"/>
    <lineage>
        <taxon>Eukaryota</taxon>
        <taxon>Metazoa</taxon>
        <taxon>Chordata</taxon>
        <taxon>Craniata</taxon>
        <taxon>Vertebrata</taxon>
        <taxon>Euteleostomi</taxon>
        <taxon>Lepidosauria</taxon>
        <taxon>Squamata</taxon>
        <taxon>Bifurcata</taxon>
        <taxon>Unidentata</taxon>
        <taxon>Episquamata</taxon>
        <taxon>Toxicofera</taxon>
        <taxon>Serpentes</taxon>
        <taxon>Henophidia</taxon>
        <taxon>Pythonidae</taxon>
        <taxon>Python</taxon>
    </lineage>
</organism>
<dbReference type="PANTHER" id="PTHR21292:SF4">
    <property type="entry name" value="TUMOR NECROSIS FACTOR ALPHA-INDUCED PROTEIN 2"/>
    <property type="match status" value="1"/>
</dbReference>
<reference evidence="3" key="1">
    <citation type="submission" date="2025-08" db="UniProtKB">
        <authorList>
            <consortium name="RefSeq"/>
        </authorList>
    </citation>
    <scope>IDENTIFICATION</scope>
    <source>
        <tissue evidence="3">Liver</tissue>
    </source>
</reference>
<dbReference type="GO" id="GO:0000145">
    <property type="term" value="C:exocyst"/>
    <property type="evidence" value="ECO:0007669"/>
    <property type="project" value="InterPro"/>
</dbReference>
<gene>
    <name evidence="3" type="primary">TNFAIP2</name>
</gene>